<dbReference type="GO" id="GO:0005930">
    <property type="term" value="C:axoneme"/>
    <property type="evidence" value="ECO:0007669"/>
    <property type="project" value="TreeGrafter"/>
</dbReference>
<evidence type="ECO:0000259" key="1">
    <source>
        <dbReference type="Pfam" id="PF14779"/>
    </source>
</evidence>
<gene>
    <name evidence="2" type="ORF">D915_001300</name>
</gene>
<dbReference type="EMBL" id="JXXN02000299">
    <property type="protein sequence ID" value="THD27866.1"/>
    <property type="molecule type" value="Genomic_DNA"/>
</dbReference>
<feature type="domain" description="Bardet-Biedl syndrome 1 N-terminal" evidence="1">
    <location>
        <begin position="59"/>
        <end position="238"/>
    </location>
</feature>
<dbReference type="GO" id="GO:0061512">
    <property type="term" value="P:protein localization to cilium"/>
    <property type="evidence" value="ECO:0007669"/>
    <property type="project" value="TreeGrafter"/>
</dbReference>
<dbReference type="GO" id="GO:0005113">
    <property type="term" value="F:patched binding"/>
    <property type="evidence" value="ECO:0007669"/>
    <property type="project" value="TreeGrafter"/>
</dbReference>
<keyword evidence="3" id="KW-1185">Reference proteome</keyword>
<dbReference type="PANTHER" id="PTHR20870">
    <property type="entry name" value="BARDET-BIEDL SYNDROME 1 PROTEIN"/>
    <property type="match status" value="1"/>
</dbReference>
<reference evidence="2" key="1">
    <citation type="submission" date="2019-03" db="EMBL/GenBank/DDBJ databases">
        <title>Improved annotation for the trematode Fasciola hepatica.</title>
        <authorList>
            <person name="Choi Y.-J."/>
            <person name="Martin J."/>
            <person name="Mitreva M."/>
        </authorList>
    </citation>
    <scope>NUCLEOTIDE SEQUENCE [LARGE SCALE GENOMIC DNA]</scope>
</reference>
<dbReference type="InterPro" id="IPR032728">
    <property type="entry name" value="BBS1_N"/>
</dbReference>
<comment type="caution">
    <text evidence="2">The sequence shown here is derived from an EMBL/GenBank/DDBJ whole genome shotgun (WGS) entry which is preliminary data.</text>
</comment>
<organism evidence="2 3">
    <name type="scientific">Fasciola hepatica</name>
    <name type="common">Liver fluke</name>
    <dbReference type="NCBI Taxonomy" id="6192"/>
    <lineage>
        <taxon>Eukaryota</taxon>
        <taxon>Metazoa</taxon>
        <taxon>Spiralia</taxon>
        <taxon>Lophotrochozoa</taxon>
        <taxon>Platyhelminthes</taxon>
        <taxon>Trematoda</taxon>
        <taxon>Digenea</taxon>
        <taxon>Plagiorchiida</taxon>
        <taxon>Echinostomata</taxon>
        <taxon>Echinostomatoidea</taxon>
        <taxon>Fasciolidae</taxon>
        <taxon>Fasciola</taxon>
    </lineage>
</organism>
<dbReference type="InterPro" id="IPR028784">
    <property type="entry name" value="BBS1"/>
</dbReference>
<dbReference type="Pfam" id="PF14779">
    <property type="entry name" value="BBS1"/>
    <property type="match status" value="1"/>
</dbReference>
<proteinExistence type="predicted"/>
<dbReference type="PANTHER" id="PTHR20870:SF0">
    <property type="entry name" value="BARDET-BIEDL SYNDROME 1 PROTEIN"/>
    <property type="match status" value="1"/>
</dbReference>
<accession>A0A4E0RIL4</accession>
<dbReference type="GO" id="GO:0005119">
    <property type="term" value="F:smoothened binding"/>
    <property type="evidence" value="ECO:0007669"/>
    <property type="project" value="TreeGrafter"/>
</dbReference>
<dbReference type="GO" id="GO:0005813">
    <property type="term" value="C:centrosome"/>
    <property type="evidence" value="ECO:0007669"/>
    <property type="project" value="TreeGrafter"/>
</dbReference>
<sequence>MPSLSKNWLLTKLDITKKTKSIWSSMEFGEFSTKGVNELGLLEVLYMPLDGEFSVPTVYSTLKIFRGIEKVQEIRVPDPACGILAVNVAVGDQVIQDLAVAAGPNIYIYRKLKPYFKFKLPVFEPQEEELAVWQRAKTGTLSVNELWTSLDQLKQRAVRLTSRSARFLQLPLTDLSDYYDRYREVTLESQTVATCMQTLYRQQASSDSVQCLIVGAEQNCLFVVDPTTFVLLATVSFCYQKTVV</sequence>
<evidence type="ECO:0000313" key="3">
    <source>
        <dbReference type="Proteomes" id="UP000230066"/>
    </source>
</evidence>
<name>A0A4E0RIL4_FASHE</name>
<dbReference type="AlphaFoldDB" id="A0A4E0RIL4"/>
<protein>
    <recommendedName>
        <fullName evidence="1">Bardet-Biedl syndrome 1 N-terminal domain-containing protein</fullName>
    </recommendedName>
</protein>
<dbReference type="GO" id="GO:1905515">
    <property type="term" value="P:non-motile cilium assembly"/>
    <property type="evidence" value="ECO:0007669"/>
    <property type="project" value="InterPro"/>
</dbReference>
<dbReference type="GO" id="GO:0034464">
    <property type="term" value="C:BBSome"/>
    <property type="evidence" value="ECO:0007669"/>
    <property type="project" value="InterPro"/>
</dbReference>
<dbReference type="Proteomes" id="UP000230066">
    <property type="component" value="Unassembled WGS sequence"/>
</dbReference>
<evidence type="ECO:0000313" key="2">
    <source>
        <dbReference type="EMBL" id="THD27866.1"/>
    </source>
</evidence>